<evidence type="ECO:0000259" key="2">
    <source>
        <dbReference type="Pfam" id="PF07883"/>
    </source>
</evidence>
<dbReference type="InterPro" id="IPR051610">
    <property type="entry name" value="GPI/OXD"/>
</dbReference>
<protein>
    <submittedName>
        <fullName evidence="3">Cupin domain-containing protein</fullName>
    </submittedName>
</protein>
<organism evidence="3 4">
    <name type="scientific">Roseovarius nubinhibens</name>
    <dbReference type="NCBI Taxonomy" id="314263"/>
    <lineage>
        <taxon>Bacteria</taxon>
        <taxon>Pseudomonadati</taxon>
        <taxon>Pseudomonadota</taxon>
        <taxon>Alphaproteobacteria</taxon>
        <taxon>Rhodobacterales</taxon>
        <taxon>Roseobacteraceae</taxon>
        <taxon>Roseovarius</taxon>
    </lineage>
</organism>
<dbReference type="InterPro" id="IPR014710">
    <property type="entry name" value="RmlC-like_jellyroll"/>
</dbReference>
<dbReference type="PROSITE" id="PS51257">
    <property type="entry name" value="PROKAR_LIPOPROTEIN"/>
    <property type="match status" value="1"/>
</dbReference>
<evidence type="ECO:0000256" key="1">
    <source>
        <dbReference type="ARBA" id="ARBA00022723"/>
    </source>
</evidence>
<dbReference type="PANTHER" id="PTHR35848:SF9">
    <property type="entry name" value="SLL1358 PROTEIN"/>
    <property type="match status" value="1"/>
</dbReference>
<accession>A0A348WJ98</accession>
<keyword evidence="1" id="KW-0479">Metal-binding</keyword>
<evidence type="ECO:0000313" key="4">
    <source>
        <dbReference type="Proteomes" id="UP000264719"/>
    </source>
</evidence>
<evidence type="ECO:0000313" key="3">
    <source>
        <dbReference type="EMBL" id="HAR54610.1"/>
    </source>
</evidence>
<dbReference type="Proteomes" id="UP000264719">
    <property type="component" value="Unassembled WGS sequence"/>
</dbReference>
<gene>
    <name evidence="3" type="ORF">DCS45_22450</name>
</gene>
<dbReference type="Gene3D" id="2.60.120.10">
    <property type="entry name" value="Jelly Rolls"/>
    <property type="match status" value="1"/>
</dbReference>
<dbReference type="EMBL" id="DMVW01000219">
    <property type="protein sequence ID" value="HAR54610.1"/>
    <property type="molecule type" value="Genomic_DNA"/>
</dbReference>
<dbReference type="AlphaFoldDB" id="A0A348WJ98"/>
<feature type="domain" description="Cupin type-2" evidence="2">
    <location>
        <begin position="33"/>
        <end position="100"/>
    </location>
</feature>
<name>A0A348WJ98_9RHOB</name>
<comment type="caution">
    <text evidence="3">The sequence shown here is derived from an EMBL/GenBank/DDBJ whole genome shotgun (WGS) entry which is preliminary data.</text>
</comment>
<dbReference type="GO" id="GO:0046872">
    <property type="term" value="F:metal ion binding"/>
    <property type="evidence" value="ECO:0007669"/>
    <property type="project" value="UniProtKB-KW"/>
</dbReference>
<dbReference type="PANTHER" id="PTHR35848">
    <property type="entry name" value="OXALATE-BINDING PROTEIN"/>
    <property type="match status" value="1"/>
</dbReference>
<sequence length="112" mass="11998">MSISRETAPHYIWGAACDGWHLVAGADLSVIEERMPPGTSETRHSHAQARQFFYVLSGALTLERDGARHVLSPGQGIEIAPGTPHQALNAGDADAVFLVISSPRAQTDRQPA</sequence>
<dbReference type="SUPFAM" id="SSF51182">
    <property type="entry name" value="RmlC-like cupins"/>
    <property type="match status" value="1"/>
</dbReference>
<proteinExistence type="predicted"/>
<dbReference type="InterPro" id="IPR011051">
    <property type="entry name" value="RmlC_Cupin_sf"/>
</dbReference>
<dbReference type="Pfam" id="PF07883">
    <property type="entry name" value="Cupin_2"/>
    <property type="match status" value="1"/>
</dbReference>
<dbReference type="InterPro" id="IPR013096">
    <property type="entry name" value="Cupin_2"/>
</dbReference>
<reference evidence="3 4" key="1">
    <citation type="journal article" date="2018" name="Nat. Biotechnol.">
        <title>A standardized bacterial taxonomy based on genome phylogeny substantially revises the tree of life.</title>
        <authorList>
            <person name="Parks D.H."/>
            <person name="Chuvochina M."/>
            <person name="Waite D.W."/>
            <person name="Rinke C."/>
            <person name="Skarshewski A."/>
            <person name="Chaumeil P.A."/>
            <person name="Hugenholtz P."/>
        </authorList>
    </citation>
    <scope>NUCLEOTIDE SEQUENCE [LARGE SCALE GENOMIC DNA]</scope>
    <source>
        <strain evidence="3">UBA9169</strain>
    </source>
</reference>